<protein>
    <submittedName>
        <fullName evidence="6">Glutamine synthetase type III</fullName>
    </submittedName>
</protein>
<dbReference type="InterPro" id="IPR040577">
    <property type="entry name" value="Gln-synt_C"/>
</dbReference>
<evidence type="ECO:0000259" key="4">
    <source>
        <dbReference type="PROSITE" id="PS51986"/>
    </source>
</evidence>
<feature type="coiled-coil region" evidence="3">
    <location>
        <begin position="638"/>
        <end position="665"/>
    </location>
</feature>
<feature type="domain" description="GS catalytic" evidence="5">
    <location>
        <begin position="167"/>
        <end position="597"/>
    </location>
</feature>
<gene>
    <name evidence="6" type="ORF">DPQ25_07435</name>
</gene>
<dbReference type="InterPro" id="IPR008147">
    <property type="entry name" value="Gln_synt_N"/>
</dbReference>
<dbReference type="GO" id="GO:0004356">
    <property type="term" value="F:glutamine synthetase activity"/>
    <property type="evidence" value="ECO:0007669"/>
    <property type="project" value="InterPro"/>
</dbReference>
<comment type="similarity">
    <text evidence="1 2">Belongs to the glutamine synthetase family.</text>
</comment>
<dbReference type="AlphaFoldDB" id="A0A328UJY0"/>
<dbReference type="PROSITE" id="PS51987">
    <property type="entry name" value="GS_CATALYTIC"/>
    <property type="match status" value="1"/>
</dbReference>
<sequence>MNDPLNRNVVSAQSIPEVFGSMVFNDHVMRERLPKDTYKALKKTMELGKSLDRTIANVVANAMKDWAVEKGATHFTHWFQPMTGITAEKHDSFISPEGDTAVIMEFSGKELVKGEPDASSFPSGGLRATFEARGYTAWDPSAYAFIKDHTLCIPTVFCSYSGEALDKKTPLLRSMEVINKQALRILRLFGNTGTTRVNTTVGPEQEYFLVDDKLYRQREDLILCGRTLFGAKPPKGQELEDHYFGVIKPRVMDYMADLDQELWKLGIFAKTEHNEVAPAQHELAPIFNNTNLATDHNQLTMEIMKKVARRHGLACLLHEKPFEGINGSGKHNNWSISTNTGVNLLEPGDSPRENAQFLLFLTAVIKAVDEYQDLLRVSVASAGNDHRLGANEAPPAIVSIFLGDDLTEILDAIESGSPYSKRDAEELKVGVHILPRFPKDTTDRNRTSPFAFTGNKFEFRMLGSDLSIAGPNIILNTIVAEELSQFADVLEKAADFNTELQELIRKTISEHKRIIFNGNNYSEEWVQEAERRGLLNLKTTADALPSFIAPKNLELFTKHKIFTTTELHSRYEILMEVYCKKLHIEALTMVDMARKQILPAIAKYSSLLTKSALEKKQLTCDNACAYEVEIVKELSTDATGLLDSVRKMETDLERAENESDITARAMFYKDTVLSGMAAVRSYADHAETITAKEYWPFPNYTDLLYSL</sequence>
<reference evidence="6 7" key="1">
    <citation type="submission" date="2018-06" db="EMBL/GenBank/DDBJ databases">
        <title>Noncontiguous genome sequence of Ruminococcaceae bacterium ASD2818.</title>
        <authorList>
            <person name="Chaplin A.V."/>
            <person name="Sokolova S.R."/>
            <person name="Kochetkova T.O."/>
            <person name="Goltsov A.Y."/>
            <person name="Trofimov D.Y."/>
            <person name="Efimov B.A."/>
        </authorList>
    </citation>
    <scope>NUCLEOTIDE SEQUENCE [LARGE SCALE GENOMIC DNA]</scope>
    <source>
        <strain evidence="6 7">ASD2818</strain>
    </source>
</reference>
<dbReference type="GO" id="GO:0006542">
    <property type="term" value="P:glutamine biosynthetic process"/>
    <property type="evidence" value="ECO:0007669"/>
    <property type="project" value="InterPro"/>
</dbReference>
<name>A0A328UJY0_9FIRM</name>
<evidence type="ECO:0000256" key="3">
    <source>
        <dbReference type="SAM" id="Coils"/>
    </source>
</evidence>
<dbReference type="PANTHER" id="PTHR42974">
    <property type="entry name" value="GLUTAMINE SYNTHETASE"/>
    <property type="match status" value="1"/>
</dbReference>
<dbReference type="PROSITE" id="PS51986">
    <property type="entry name" value="GS_BETA_GRASP"/>
    <property type="match status" value="1"/>
</dbReference>
<dbReference type="PROSITE" id="PS00181">
    <property type="entry name" value="GLNA_ATP"/>
    <property type="match status" value="1"/>
</dbReference>
<keyword evidence="3" id="KW-0175">Coiled coil</keyword>
<accession>A0A328UJY0</accession>
<evidence type="ECO:0000256" key="1">
    <source>
        <dbReference type="PROSITE-ProRule" id="PRU01330"/>
    </source>
</evidence>
<dbReference type="InterPro" id="IPR052725">
    <property type="entry name" value="GS_Type-3"/>
</dbReference>
<dbReference type="InterPro" id="IPR014746">
    <property type="entry name" value="Gln_synth/guanido_kin_cat_dom"/>
</dbReference>
<dbReference type="SMART" id="SM01230">
    <property type="entry name" value="Gln-synt_C"/>
    <property type="match status" value="1"/>
</dbReference>
<evidence type="ECO:0000256" key="2">
    <source>
        <dbReference type="RuleBase" id="RU000384"/>
    </source>
</evidence>
<dbReference type="RefSeq" id="WP_112332536.1">
    <property type="nucleotide sequence ID" value="NZ_QLYR01000003.1"/>
</dbReference>
<keyword evidence="7" id="KW-1185">Reference proteome</keyword>
<dbReference type="Proteomes" id="UP000249377">
    <property type="component" value="Unassembled WGS sequence"/>
</dbReference>
<comment type="caution">
    <text evidence="6">The sequence shown here is derived from an EMBL/GenBank/DDBJ whole genome shotgun (WGS) entry which is preliminary data.</text>
</comment>
<dbReference type="Pfam" id="PF18318">
    <property type="entry name" value="Gln-synt_C-ter"/>
    <property type="match status" value="1"/>
</dbReference>
<dbReference type="SUPFAM" id="SSF55931">
    <property type="entry name" value="Glutamine synthetase/guanido kinase"/>
    <property type="match status" value="1"/>
</dbReference>
<evidence type="ECO:0000259" key="5">
    <source>
        <dbReference type="PROSITE" id="PS51987"/>
    </source>
</evidence>
<feature type="domain" description="GS beta-grasp" evidence="4">
    <location>
        <begin position="73"/>
        <end position="162"/>
    </location>
</feature>
<dbReference type="PANTHER" id="PTHR42974:SF1">
    <property type="entry name" value="TYPE-3 GLUTAMINE SYNTHETASE"/>
    <property type="match status" value="1"/>
</dbReference>
<dbReference type="InterPro" id="IPR022147">
    <property type="entry name" value="GSIII_N"/>
</dbReference>
<dbReference type="Gene3D" id="3.30.590.10">
    <property type="entry name" value="Glutamine synthetase/guanido kinase, catalytic domain"/>
    <property type="match status" value="1"/>
</dbReference>
<dbReference type="Gene3D" id="1.20.120.1560">
    <property type="match status" value="1"/>
</dbReference>
<dbReference type="InterPro" id="IPR008146">
    <property type="entry name" value="Gln_synth_cat_dom"/>
</dbReference>
<organism evidence="6 7">
    <name type="scientific">Hydrogeniiclostridium mannosilyticum</name>
    <dbReference type="NCBI Taxonomy" id="2764322"/>
    <lineage>
        <taxon>Bacteria</taxon>
        <taxon>Bacillati</taxon>
        <taxon>Bacillota</taxon>
        <taxon>Clostridia</taxon>
        <taxon>Eubacteriales</taxon>
        <taxon>Acutalibacteraceae</taxon>
        <taxon>Hydrogeniiclostridium</taxon>
    </lineage>
</organism>
<dbReference type="Pfam" id="PF00120">
    <property type="entry name" value="Gln-synt_C"/>
    <property type="match status" value="1"/>
</dbReference>
<evidence type="ECO:0000313" key="7">
    <source>
        <dbReference type="Proteomes" id="UP000249377"/>
    </source>
</evidence>
<evidence type="ECO:0000313" key="6">
    <source>
        <dbReference type="EMBL" id="RAQ29305.1"/>
    </source>
</evidence>
<dbReference type="Pfam" id="PF12437">
    <property type="entry name" value="GSIII_N"/>
    <property type="match status" value="1"/>
</dbReference>
<dbReference type="EMBL" id="QLYR01000003">
    <property type="protein sequence ID" value="RAQ29305.1"/>
    <property type="molecule type" value="Genomic_DNA"/>
</dbReference>
<proteinExistence type="inferred from homology"/>
<dbReference type="InterPro" id="IPR027303">
    <property type="entry name" value="Gln_synth_gly_rich_site"/>
</dbReference>